<dbReference type="EMBL" id="OE181312">
    <property type="protein sequence ID" value="CAD7572947.1"/>
    <property type="molecule type" value="Genomic_DNA"/>
</dbReference>
<name>A0A7R9P7G7_TIMCA</name>
<feature type="region of interest" description="Disordered" evidence="1">
    <location>
        <begin position="1"/>
        <end position="24"/>
    </location>
</feature>
<feature type="compositionally biased region" description="Acidic residues" evidence="1">
    <location>
        <begin position="9"/>
        <end position="18"/>
    </location>
</feature>
<organism evidence="2">
    <name type="scientific">Timema californicum</name>
    <name type="common">California timema</name>
    <name type="synonym">Walking stick</name>
    <dbReference type="NCBI Taxonomy" id="61474"/>
    <lineage>
        <taxon>Eukaryota</taxon>
        <taxon>Metazoa</taxon>
        <taxon>Ecdysozoa</taxon>
        <taxon>Arthropoda</taxon>
        <taxon>Hexapoda</taxon>
        <taxon>Insecta</taxon>
        <taxon>Pterygota</taxon>
        <taxon>Neoptera</taxon>
        <taxon>Polyneoptera</taxon>
        <taxon>Phasmatodea</taxon>
        <taxon>Timematodea</taxon>
        <taxon>Timematoidea</taxon>
        <taxon>Timematidae</taxon>
        <taxon>Timema</taxon>
    </lineage>
</organism>
<evidence type="ECO:0000313" key="2">
    <source>
        <dbReference type="EMBL" id="CAD7572947.1"/>
    </source>
</evidence>
<protein>
    <submittedName>
        <fullName evidence="2">(California timema) hypothetical protein</fullName>
    </submittedName>
</protein>
<accession>A0A7R9P7G7</accession>
<sequence>MASLVSDSQDGEDVDETLTDGGGLNLTFTVPENNHSLGEDPCDITFIQTTSQESYLMTSDEPSSKAVECFSFPNLLSTISVDTIVQSTDEMCKTFIVPGLSGELLESTTSTSSSSLAHRLENFKYDFKQKGNNLTSINNTKLDFTEPLDFSSKSNKAIDYLIKPSIKKNPMATALSEHSQNGRYNLADESVPWPNTSGISKMHDSLISSGSCSITFTQCYGDPKEQLPQDTSKGAIKKVNTKSKIDSHKDELFTSKLDSKPVRDLTTLSKIPVPKSSALAIGKVSRIPLRTNGQLDKLRPRNPLQISNANVNQKIQPLRPVKPKIQFGSSGAPNLMIFKAKPTQEPFKRGGNVGFGLGRNMAEGSYGNNTKRQACAAKRRSDAKSLAGKMPNRTRAGVLERQQGYANVVRTNKAHELLMQRRQLASKISSPWY</sequence>
<feature type="region of interest" description="Disordered" evidence="1">
    <location>
        <begin position="364"/>
        <end position="391"/>
    </location>
</feature>
<evidence type="ECO:0000256" key="1">
    <source>
        <dbReference type="SAM" id="MobiDB-lite"/>
    </source>
</evidence>
<proteinExistence type="predicted"/>
<reference evidence="2" key="1">
    <citation type="submission" date="2020-11" db="EMBL/GenBank/DDBJ databases">
        <authorList>
            <person name="Tran Van P."/>
        </authorList>
    </citation>
    <scope>NUCLEOTIDE SEQUENCE</scope>
</reference>
<dbReference type="AlphaFoldDB" id="A0A7R9P7G7"/>
<gene>
    <name evidence="2" type="ORF">TCMB3V08_LOCUS5591</name>
</gene>